<reference evidence="5 6" key="2">
    <citation type="submission" date="2019-09" db="EMBL/GenBank/DDBJ databases">
        <title>Mesorhizobium sp. MaA-C15 isolated from Microcystis aeruginosa.</title>
        <authorList>
            <person name="Jeong S.E."/>
            <person name="Jin H.M."/>
            <person name="Jeon C.O."/>
        </authorList>
    </citation>
    <scope>NUCLEOTIDE SEQUENCE [LARGE SCALE GENOMIC DNA]</scope>
    <source>
        <strain evidence="5 6">MaA-C15</strain>
    </source>
</reference>
<dbReference type="Gene3D" id="3.40.50.2000">
    <property type="entry name" value="Glycogen Phosphorylase B"/>
    <property type="match status" value="2"/>
</dbReference>
<dbReference type="InterPro" id="IPR006342">
    <property type="entry name" value="FkbM_mtfrase"/>
</dbReference>
<dbReference type="EMBL" id="VSZS01000045">
    <property type="protein sequence ID" value="TYR36458.1"/>
    <property type="molecule type" value="Genomic_DNA"/>
</dbReference>
<dbReference type="OrthoDB" id="9801609at2"/>
<evidence type="ECO:0000256" key="1">
    <source>
        <dbReference type="ARBA" id="ARBA00022679"/>
    </source>
</evidence>
<organism evidence="5 6">
    <name type="scientific">Neoaquamicrobium microcysteis</name>
    <dbReference type="NCBI Taxonomy" id="2682781"/>
    <lineage>
        <taxon>Bacteria</taxon>
        <taxon>Pseudomonadati</taxon>
        <taxon>Pseudomonadota</taxon>
        <taxon>Alphaproteobacteria</taxon>
        <taxon>Hyphomicrobiales</taxon>
        <taxon>Phyllobacteriaceae</taxon>
        <taxon>Neoaquamicrobium</taxon>
    </lineage>
</organism>
<dbReference type="Gene3D" id="1.20.5.340">
    <property type="match status" value="1"/>
</dbReference>
<dbReference type="InterPro" id="IPR001296">
    <property type="entry name" value="Glyco_trans_1"/>
</dbReference>
<dbReference type="Pfam" id="PF00534">
    <property type="entry name" value="Glycos_transf_1"/>
    <property type="match status" value="1"/>
</dbReference>
<dbReference type="InterPro" id="IPR029063">
    <property type="entry name" value="SAM-dependent_MTases_sf"/>
</dbReference>
<accession>A0A5D4H6Z0</accession>
<sequence length="762" mass="85813">MSDPFVSYSQNGEDVVLWRALGHVSDGFYVDIGAGWPQQHSVTKAFSLRGWRGINVDPNPSFHTALAADRPRDISLCLGISDHHETLPFSVIAETGLSTFDPTIADRHRASGWQTQEIRTETITLAELWEKYIPHDQPVHFLKVDAEGFEEKIIGSNDWSKNRPWVVVCESTAPLSSQQTHHGLEKVLLDAEYVFVLFDGLNRYYVSGEHSEIIEKLSAPANPLDAYISIDLKVSREMLDERERDLEDKLQELAAARSSISDMQVREEEREGRLLQTTAELTAANSAIVEIQGRLDEREHHVSRLMTELQTINRSIGEMQGRLAERENYVSRLMADLHIANRSIGEMQMQLGEKEHDVRQAGEELRCIYSRLEDIYQSTSWRLTRPVRGVKLALNAGRSSLVSLVKNTPLHRPLKSAYIKYHNKKNKIELGGGFAYYDFGDFVLAFDKNPCIDKRGIGRVANSLASELDLLAPRVPEPIANRRVVYLFPSVHWVPSVVPRPNLVMIHDVIPLIYPEAFPAGVVDEWHGKFTSLAHAADKIITISNSSADSISDKLEIERSKIVVNYNGVVVGKSALEDNVALPREKFFCILGSADYHKNFQIAFQAFEDERLADLHLVVIGDGEAYQNLVTHHPAKARIHLLSRVQDGTVFEVLKRAEGLLFPSLYEGFGLPPFEAALLGTPSICSRRPAMDELFSDECLFVPHDDPTAWADAIIQLAHNPKLRDELAKKAASRAQEFTWKKTADRLVEICRQHGLSEKTEE</sequence>
<dbReference type="RefSeq" id="WP_148912834.1">
    <property type="nucleotide sequence ID" value="NZ_VSZS01000045.1"/>
</dbReference>
<comment type="caution">
    <text evidence="5">The sequence shown here is derived from an EMBL/GenBank/DDBJ whole genome shotgun (WGS) entry which is preliminary data.</text>
</comment>
<protein>
    <submittedName>
        <fullName evidence="5">FkbM family methyltransferase</fullName>
    </submittedName>
</protein>
<proteinExistence type="predicted"/>
<keyword evidence="5" id="KW-0489">Methyltransferase</keyword>
<dbReference type="GO" id="GO:0032259">
    <property type="term" value="P:methylation"/>
    <property type="evidence" value="ECO:0007669"/>
    <property type="project" value="UniProtKB-KW"/>
</dbReference>
<dbReference type="GO" id="GO:0016757">
    <property type="term" value="F:glycosyltransferase activity"/>
    <property type="evidence" value="ECO:0007669"/>
    <property type="project" value="InterPro"/>
</dbReference>
<dbReference type="PANTHER" id="PTHR46401:SF2">
    <property type="entry name" value="GLYCOSYLTRANSFERASE WBBK-RELATED"/>
    <property type="match status" value="1"/>
</dbReference>
<evidence type="ECO:0000313" key="6">
    <source>
        <dbReference type="Proteomes" id="UP000323258"/>
    </source>
</evidence>
<feature type="domain" description="Glycosyl transferase family 1" evidence="3">
    <location>
        <begin position="583"/>
        <end position="733"/>
    </location>
</feature>
<dbReference type="AlphaFoldDB" id="A0A5D4H6Z0"/>
<dbReference type="Gene3D" id="3.40.50.150">
    <property type="entry name" value="Vaccinia Virus protein VP39"/>
    <property type="match status" value="1"/>
</dbReference>
<feature type="coiled-coil region" evidence="2">
    <location>
        <begin position="232"/>
        <end position="259"/>
    </location>
</feature>
<gene>
    <name evidence="5" type="ORF">FY036_00865</name>
</gene>
<keyword evidence="2" id="KW-0175">Coiled coil</keyword>
<name>A0A5D4H6Z0_9HYPH</name>
<dbReference type="CDD" id="cd03809">
    <property type="entry name" value="GT4_MtfB-like"/>
    <property type="match status" value="1"/>
</dbReference>
<evidence type="ECO:0000259" key="4">
    <source>
        <dbReference type="Pfam" id="PF05050"/>
    </source>
</evidence>
<dbReference type="Pfam" id="PF05050">
    <property type="entry name" value="Methyltransf_21"/>
    <property type="match status" value="1"/>
</dbReference>
<dbReference type="SUPFAM" id="SSF53335">
    <property type="entry name" value="S-adenosyl-L-methionine-dependent methyltransferases"/>
    <property type="match status" value="1"/>
</dbReference>
<keyword evidence="1 5" id="KW-0808">Transferase</keyword>
<dbReference type="NCBIfam" id="TIGR01444">
    <property type="entry name" value="fkbM_fam"/>
    <property type="match status" value="1"/>
</dbReference>
<reference evidence="5 6" key="1">
    <citation type="submission" date="2019-08" db="EMBL/GenBank/DDBJ databases">
        <authorList>
            <person name="Seo Y.L."/>
        </authorList>
    </citation>
    <scope>NUCLEOTIDE SEQUENCE [LARGE SCALE GENOMIC DNA]</scope>
    <source>
        <strain evidence="5 6">MaA-C15</strain>
    </source>
</reference>
<evidence type="ECO:0000259" key="3">
    <source>
        <dbReference type="Pfam" id="PF00534"/>
    </source>
</evidence>
<feature type="domain" description="Methyltransferase FkbM" evidence="4">
    <location>
        <begin position="31"/>
        <end position="194"/>
    </location>
</feature>
<evidence type="ECO:0000313" key="5">
    <source>
        <dbReference type="EMBL" id="TYR36458.1"/>
    </source>
</evidence>
<dbReference type="SUPFAM" id="SSF53756">
    <property type="entry name" value="UDP-Glycosyltransferase/glycogen phosphorylase"/>
    <property type="match status" value="1"/>
</dbReference>
<keyword evidence="6" id="KW-1185">Reference proteome</keyword>
<dbReference type="PANTHER" id="PTHR46401">
    <property type="entry name" value="GLYCOSYLTRANSFERASE WBBK-RELATED"/>
    <property type="match status" value="1"/>
</dbReference>
<dbReference type="Proteomes" id="UP000323258">
    <property type="component" value="Unassembled WGS sequence"/>
</dbReference>
<dbReference type="GO" id="GO:0008168">
    <property type="term" value="F:methyltransferase activity"/>
    <property type="evidence" value="ECO:0007669"/>
    <property type="project" value="UniProtKB-KW"/>
</dbReference>
<evidence type="ECO:0000256" key="2">
    <source>
        <dbReference type="SAM" id="Coils"/>
    </source>
</evidence>